<sequence>MIHSNPARLESASSLLREALAILDEQGLNVAAAHLDEVIHLVDEASRRDRQLERS</sequence>
<proteinExistence type="predicted"/>
<dbReference type="AlphaFoldDB" id="A0A7W7AJV7"/>
<evidence type="ECO:0000313" key="1">
    <source>
        <dbReference type="EMBL" id="MBB4618383.1"/>
    </source>
</evidence>
<accession>A0A7W7AJV7</accession>
<reference evidence="1 2" key="1">
    <citation type="submission" date="2020-08" db="EMBL/GenBank/DDBJ databases">
        <title>Genomic Encyclopedia of Type Strains, Phase IV (KMG-IV): sequencing the most valuable type-strain genomes for metagenomic binning, comparative biology and taxonomic classification.</title>
        <authorList>
            <person name="Goeker M."/>
        </authorList>
    </citation>
    <scope>NUCLEOTIDE SEQUENCE [LARGE SCALE GENOMIC DNA]</scope>
    <source>
        <strain evidence="1 2">DSM 15867</strain>
    </source>
</reference>
<keyword evidence="2" id="KW-1185">Reference proteome</keyword>
<dbReference type="Proteomes" id="UP000574769">
    <property type="component" value="Unassembled WGS sequence"/>
</dbReference>
<gene>
    <name evidence="1" type="ORF">GGQ96_002526</name>
</gene>
<protein>
    <submittedName>
        <fullName evidence="1">Uncharacterized protein</fullName>
    </submittedName>
</protein>
<dbReference type="EMBL" id="JACHNY010000005">
    <property type="protein sequence ID" value="MBB4618383.1"/>
    <property type="molecule type" value="Genomic_DNA"/>
</dbReference>
<dbReference type="RefSeq" id="WP_184115208.1">
    <property type="nucleotide sequence ID" value="NZ_JACHNY010000005.1"/>
</dbReference>
<evidence type="ECO:0000313" key="2">
    <source>
        <dbReference type="Proteomes" id="UP000574769"/>
    </source>
</evidence>
<comment type="caution">
    <text evidence="1">The sequence shown here is derived from an EMBL/GenBank/DDBJ whole genome shotgun (WGS) entry which is preliminary data.</text>
</comment>
<name>A0A7W7AJV7_9SPHN</name>
<organism evidence="1 2">
    <name type="scientific">Sphingomonas abaci</name>
    <dbReference type="NCBI Taxonomy" id="237611"/>
    <lineage>
        <taxon>Bacteria</taxon>
        <taxon>Pseudomonadati</taxon>
        <taxon>Pseudomonadota</taxon>
        <taxon>Alphaproteobacteria</taxon>
        <taxon>Sphingomonadales</taxon>
        <taxon>Sphingomonadaceae</taxon>
        <taxon>Sphingomonas</taxon>
    </lineage>
</organism>